<evidence type="ECO:0000259" key="4">
    <source>
        <dbReference type="PROSITE" id="PS51782"/>
    </source>
</evidence>
<dbReference type="Pfam" id="PF01476">
    <property type="entry name" value="LysM"/>
    <property type="match status" value="1"/>
</dbReference>
<evidence type="ECO:0000256" key="3">
    <source>
        <dbReference type="SAM" id="SignalP"/>
    </source>
</evidence>
<dbReference type="Gene3D" id="3.10.350.10">
    <property type="entry name" value="LysM domain"/>
    <property type="match status" value="1"/>
</dbReference>
<dbReference type="Pfam" id="PF01551">
    <property type="entry name" value="Peptidase_M23"/>
    <property type="match status" value="1"/>
</dbReference>
<dbReference type="InterPro" id="IPR018392">
    <property type="entry name" value="LysM"/>
</dbReference>
<proteinExistence type="inferred from homology"/>
<gene>
    <name evidence="5" type="ORF">LPH55_04130</name>
</gene>
<keyword evidence="6" id="KW-1185">Reference proteome</keyword>
<feature type="compositionally biased region" description="Low complexity" evidence="2">
    <location>
        <begin position="99"/>
        <end position="127"/>
    </location>
</feature>
<feature type="chain" id="PRO_5045797627" evidence="3">
    <location>
        <begin position="23"/>
        <end position="256"/>
    </location>
</feature>
<evidence type="ECO:0000313" key="6">
    <source>
        <dbReference type="Proteomes" id="UP001430701"/>
    </source>
</evidence>
<comment type="similarity">
    <text evidence="1">Belongs to the E.coli NlpD/Haemophilus LppB family.</text>
</comment>
<dbReference type="CDD" id="cd00118">
    <property type="entry name" value="LysM"/>
    <property type="match status" value="1"/>
</dbReference>
<evidence type="ECO:0000313" key="5">
    <source>
        <dbReference type="EMBL" id="MCD8472677.1"/>
    </source>
</evidence>
<feature type="region of interest" description="Disordered" evidence="2">
    <location>
        <begin position="95"/>
        <end position="128"/>
    </location>
</feature>
<dbReference type="Gene3D" id="2.70.70.10">
    <property type="entry name" value="Glucose Permease (Domain IIA)"/>
    <property type="match status" value="1"/>
</dbReference>
<evidence type="ECO:0000256" key="1">
    <source>
        <dbReference type="ARBA" id="ARBA00038420"/>
    </source>
</evidence>
<dbReference type="SMART" id="SM00257">
    <property type="entry name" value="LysM"/>
    <property type="match status" value="1"/>
</dbReference>
<organism evidence="5 6">
    <name type="scientific">Xylella taiwanensis</name>
    <dbReference type="NCBI Taxonomy" id="1444770"/>
    <lineage>
        <taxon>Bacteria</taxon>
        <taxon>Pseudomonadati</taxon>
        <taxon>Pseudomonadota</taxon>
        <taxon>Gammaproteobacteria</taxon>
        <taxon>Lysobacterales</taxon>
        <taxon>Lysobacteraceae</taxon>
        <taxon>Xylella</taxon>
    </lineage>
</organism>
<dbReference type="CDD" id="cd12797">
    <property type="entry name" value="M23_peptidase"/>
    <property type="match status" value="1"/>
</dbReference>
<dbReference type="InterPro" id="IPR011055">
    <property type="entry name" value="Dup_hybrid_motif"/>
</dbReference>
<feature type="domain" description="LysM" evidence="4">
    <location>
        <begin position="45"/>
        <end position="89"/>
    </location>
</feature>
<protein>
    <submittedName>
        <fullName evidence="5">Peptidoglycan DD-metalloendopeptidase family protein</fullName>
    </submittedName>
</protein>
<dbReference type="SUPFAM" id="SSF51261">
    <property type="entry name" value="Duplicated hybrid motif"/>
    <property type="match status" value="1"/>
</dbReference>
<dbReference type="InterPro" id="IPR016047">
    <property type="entry name" value="M23ase_b-sheet_dom"/>
</dbReference>
<reference evidence="5" key="1">
    <citation type="submission" date="2021-11" db="EMBL/GenBank/DDBJ databases">
        <title>Genome sequence of Xylella taiwanensis PLS432.</title>
        <authorList>
            <person name="Weng L.-W."/>
            <person name="Su C.-C."/>
            <person name="Tsai C.-W."/>
            <person name="Kuo C.-H."/>
        </authorList>
    </citation>
    <scope>NUCLEOTIDE SEQUENCE</scope>
    <source>
        <strain evidence="5">PLS432</strain>
    </source>
</reference>
<accession>A0ABS8TRP5</accession>
<dbReference type="EMBL" id="JAJPPU010000002">
    <property type="protein sequence ID" value="MCD8472677.1"/>
    <property type="molecule type" value="Genomic_DNA"/>
</dbReference>
<comment type="caution">
    <text evidence="5">The sequence shown here is derived from an EMBL/GenBank/DDBJ whole genome shotgun (WGS) entry which is preliminary data.</text>
</comment>
<dbReference type="PROSITE" id="PS51782">
    <property type="entry name" value="LYSM"/>
    <property type="match status" value="1"/>
</dbReference>
<dbReference type="Proteomes" id="UP001430701">
    <property type="component" value="Unassembled WGS sequence"/>
</dbReference>
<dbReference type="PANTHER" id="PTHR21666">
    <property type="entry name" value="PEPTIDASE-RELATED"/>
    <property type="match status" value="1"/>
</dbReference>
<sequence>MQRSKLFLSAALVLGLTACGTATVMRSDNTNNARTPSTSIVKPDQTVVVKQGDTLYAISRRTGVTPQDLATWNRLPSSNTIYPGQVLRLYPQDTAVSSTRPPTQATRPQPINSSPSPTTASTAPPSSGFNWSWPADGTVVSNFAAGETTKQGVSINGNNGQAIRAAANGMVVYSGSALVGYGELIIIKHNEQWISAYGHNRKRLVNEGQTVKANQQIAEMGRMLYFEIRYNGKPVDPLLYLPKKPKETSANTNGSG</sequence>
<keyword evidence="3" id="KW-0732">Signal</keyword>
<dbReference type="PANTHER" id="PTHR21666:SF263">
    <property type="entry name" value="MUREIN HYDROLASE ACTIVATOR NLPD"/>
    <property type="match status" value="1"/>
</dbReference>
<dbReference type="PROSITE" id="PS51257">
    <property type="entry name" value="PROKAR_LIPOPROTEIN"/>
    <property type="match status" value="1"/>
</dbReference>
<evidence type="ECO:0000256" key="2">
    <source>
        <dbReference type="SAM" id="MobiDB-lite"/>
    </source>
</evidence>
<feature type="signal peptide" evidence="3">
    <location>
        <begin position="1"/>
        <end position="22"/>
    </location>
</feature>
<name>A0ABS8TRP5_9GAMM</name>
<dbReference type="InterPro" id="IPR036779">
    <property type="entry name" value="LysM_dom_sf"/>
</dbReference>
<dbReference type="InterPro" id="IPR050570">
    <property type="entry name" value="Cell_wall_metabolism_enzyme"/>
</dbReference>